<feature type="transmembrane region" description="Helical" evidence="1">
    <location>
        <begin position="209"/>
        <end position="227"/>
    </location>
</feature>
<dbReference type="Proteomes" id="UP000626697">
    <property type="component" value="Unassembled WGS sequence"/>
</dbReference>
<keyword evidence="1" id="KW-1133">Transmembrane helix</keyword>
<reference evidence="3 4" key="1">
    <citation type="submission" date="2020-08" db="EMBL/GenBank/DDBJ databases">
        <title>Genomic Encyclopedia of Type Strains, Phase IV (KMG-IV): sequencing the most valuable type-strain genomes for metagenomic binning, comparative biology and taxonomic classification.</title>
        <authorList>
            <person name="Goeker M."/>
        </authorList>
    </citation>
    <scope>NUCLEOTIDE SEQUENCE [LARGE SCALE GENOMIC DNA]</scope>
    <source>
        <strain evidence="3 4">DSM 105481</strain>
    </source>
</reference>
<feature type="transmembrane region" description="Helical" evidence="1">
    <location>
        <begin position="318"/>
        <end position="346"/>
    </location>
</feature>
<gene>
    <name evidence="3" type="ORF">HNP81_002680</name>
</gene>
<evidence type="ECO:0000256" key="1">
    <source>
        <dbReference type="SAM" id="Phobius"/>
    </source>
</evidence>
<feature type="transmembrane region" description="Helical" evidence="1">
    <location>
        <begin position="137"/>
        <end position="158"/>
    </location>
</feature>
<dbReference type="InterPro" id="IPR014194">
    <property type="entry name" value="Spore_III_AE"/>
</dbReference>
<evidence type="ECO:0000313" key="3">
    <source>
        <dbReference type="EMBL" id="MBA9027390.1"/>
    </source>
</evidence>
<dbReference type="Pfam" id="PF09546">
    <property type="entry name" value="Spore_III_AE"/>
    <property type="match status" value="1"/>
</dbReference>
<name>A0ABR6CS01_9BACI</name>
<comment type="caution">
    <text evidence="3">The sequence shown here is derived from an EMBL/GenBank/DDBJ whole genome shotgun (WGS) entry which is preliminary data.</text>
</comment>
<feature type="transmembrane region" description="Helical" evidence="1">
    <location>
        <begin position="366"/>
        <end position="394"/>
    </location>
</feature>
<dbReference type="NCBIfam" id="TIGR02829">
    <property type="entry name" value="spore_III_AE"/>
    <property type="match status" value="1"/>
</dbReference>
<feature type="transmembrane region" description="Helical" evidence="1">
    <location>
        <begin position="178"/>
        <end position="202"/>
    </location>
</feature>
<evidence type="ECO:0000313" key="4">
    <source>
        <dbReference type="Proteomes" id="UP000626697"/>
    </source>
</evidence>
<accession>A0ABR6CS01</accession>
<keyword evidence="4" id="KW-1185">Reference proteome</keyword>
<keyword evidence="1" id="KW-0472">Membrane</keyword>
<keyword evidence="1" id="KW-0812">Transmembrane</keyword>
<keyword evidence="2" id="KW-0732">Signal</keyword>
<feature type="transmembrane region" description="Helical" evidence="1">
    <location>
        <begin position="247"/>
        <end position="272"/>
    </location>
</feature>
<feature type="signal peptide" evidence="2">
    <location>
        <begin position="1"/>
        <end position="25"/>
    </location>
</feature>
<sequence length="397" mass="43609">MRQRIFYFSFLFIALFSMHIDLAQASETNEDTNVLQSDLVQAQMDRLGIEELKSFWDSILTEYGGFLPESQKGSFMDFVSGEKKFSFAEWMKGIGKFVFHELLVNGKLLGSLILLTVFSMFLQSLQNAFEQSTISKVAYSIVYLVLIILALNSFHVAIQYTQETINTMISFLMALLPMLLALIASSGGVLSAGFFHPILIFLMNSSGILIQYVVLPFLFLSAVLSVVSTMTEQYKVTQLAQLLRNWAIGLLGAFMTIFLGVISVQGVTTAVADGVSIRTAKFVTGNFIPVIGRMFTDAADTVINASVLLKNTVGMAGVIILLFIITFPALKILMLSFIYKLAAALLQPLGGGPVIKCLDIISKSMIYIFAALAIVSMMFFLSVTVIIAAGNITLMVR</sequence>
<protein>
    <submittedName>
        <fullName evidence="3">Stage III sporulation protein AE</fullName>
    </submittedName>
</protein>
<dbReference type="EMBL" id="JACJHX010000007">
    <property type="protein sequence ID" value="MBA9027390.1"/>
    <property type="molecule type" value="Genomic_DNA"/>
</dbReference>
<feature type="chain" id="PRO_5047290763" evidence="2">
    <location>
        <begin position="26"/>
        <end position="397"/>
    </location>
</feature>
<dbReference type="RefSeq" id="WP_182502884.1">
    <property type="nucleotide sequence ID" value="NZ_JACJHX010000007.1"/>
</dbReference>
<proteinExistence type="predicted"/>
<organism evidence="3 4">
    <name type="scientific">Peribacillus huizhouensis</name>
    <dbReference type="NCBI Taxonomy" id="1501239"/>
    <lineage>
        <taxon>Bacteria</taxon>
        <taxon>Bacillati</taxon>
        <taxon>Bacillota</taxon>
        <taxon>Bacilli</taxon>
        <taxon>Bacillales</taxon>
        <taxon>Bacillaceae</taxon>
        <taxon>Peribacillus</taxon>
    </lineage>
</organism>
<evidence type="ECO:0000256" key="2">
    <source>
        <dbReference type="SAM" id="SignalP"/>
    </source>
</evidence>
<feature type="transmembrane region" description="Helical" evidence="1">
    <location>
        <begin position="108"/>
        <end position="125"/>
    </location>
</feature>